<gene>
    <name evidence="4" type="ORF">CC84DRAFT_1165906</name>
</gene>
<evidence type="ECO:0000313" key="4">
    <source>
        <dbReference type="EMBL" id="OAG03720.1"/>
    </source>
</evidence>
<keyword evidence="2" id="KW-0812">Transmembrane</keyword>
<feature type="compositionally biased region" description="Basic and acidic residues" evidence="1">
    <location>
        <begin position="179"/>
        <end position="192"/>
    </location>
</feature>
<evidence type="ECO:0000256" key="2">
    <source>
        <dbReference type="SAM" id="Phobius"/>
    </source>
</evidence>
<feature type="region of interest" description="Disordered" evidence="1">
    <location>
        <begin position="178"/>
        <end position="197"/>
    </location>
</feature>
<dbReference type="Pfam" id="PF24840">
    <property type="entry name" value="NTF2_SigF"/>
    <property type="match status" value="1"/>
</dbReference>
<dbReference type="RefSeq" id="XP_018034085.1">
    <property type="nucleotide sequence ID" value="XM_018178824.1"/>
</dbReference>
<keyword evidence="2" id="KW-1133">Transmembrane helix</keyword>
<reference evidence="4 5" key="1">
    <citation type="submission" date="2016-05" db="EMBL/GenBank/DDBJ databases">
        <title>Comparative analysis of secretome profiles of manganese(II)-oxidizing ascomycete fungi.</title>
        <authorList>
            <consortium name="DOE Joint Genome Institute"/>
            <person name="Zeiner C.A."/>
            <person name="Purvine S.O."/>
            <person name="Zink E.M."/>
            <person name="Wu S."/>
            <person name="Pasa-Tolic L."/>
            <person name="Chaput D.L."/>
            <person name="Haridas S."/>
            <person name="Grigoriev I.V."/>
            <person name="Santelli C.M."/>
            <person name="Hansel C.M."/>
        </authorList>
    </citation>
    <scope>NUCLEOTIDE SEQUENCE [LARGE SCALE GENOMIC DNA]</scope>
    <source>
        <strain evidence="4 5">AP3s5-JAC2a</strain>
    </source>
</reference>
<dbReference type="PANTHER" id="PTHR35393">
    <property type="entry name" value="CHROMOSOME 1, WHOLE GENOME SHOTGUN SEQUENCE"/>
    <property type="match status" value="1"/>
</dbReference>
<evidence type="ECO:0000259" key="3">
    <source>
        <dbReference type="Pfam" id="PF24840"/>
    </source>
</evidence>
<feature type="transmembrane region" description="Helical" evidence="2">
    <location>
        <begin position="82"/>
        <end position="100"/>
    </location>
</feature>
<dbReference type="AlphaFoldDB" id="A0A177CAH4"/>
<accession>A0A177CAH4</accession>
<sequence length="219" mass="25902">MENPAKDITGVIHLLTQSPPSIQRETIETYFTSNASFTHPFCRTGSFDNSRSLIRAIYRWYKILSPKIELTVNSVAYDERNLILYVNITQVFGIWMVPFHRARVNLTTVLELKQNRDDNKYYIQSQNDLYQTDEFVKFVIPPSWIFVWLWQFWATFFCFLGVFALWPISYAEQWAWDEGESRKDRKREEGRKAQKGSDLLDGIELQDLERKALVNNPSR</sequence>
<evidence type="ECO:0000313" key="5">
    <source>
        <dbReference type="Proteomes" id="UP000077069"/>
    </source>
</evidence>
<evidence type="ECO:0000256" key="1">
    <source>
        <dbReference type="SAM" id="MobiDB-lite"/>
    </source>
</evidence>
<keyword evidence="5" id="KW-1185">Reference proteome</keyword>
<dbReference type="InterPro" id="IPR057514">
    <property type="entry name" value="NTF2_SigF"/>
</dbReference>
<proteinExistence type="predicted"/>
<feature type="domain" description="SigF-like NTF2-like" evidence="3">
    <location>
        <begin position="1"/>
        <end position="160"/>
    </location>
</feature>
<name>A0A177CAH4_9PLEO</name>
<dbReference type="PANTHER" id="PTHR35393:SF1">
    <property type="entry name" value="SNOAL-LIKE DOMAIN-CONTAINING PROTEIN"/>
    <property type="match status" value="1"/>
</dbReference>
<dbReference type="STRING" id="1460663.A0A177CAH4"/>
<feature type="transmembrane region" description="Helical" evidence="2">
    <location>
        <begin position="145"/>
        <end position="166"/>
    </location>
</feature>
<dbReference type="OrthoDB" id="2344312at2759"/>
<keyword evidence="2" id="KW-0472">Membrane</keyword>
<organism evidence="4 5">
    <name type="scientific">Paraphaeosphaeria sporulosa</name>
    <dbReference type="NCBI Taxonomy" id="1460663"/>
    <lineage>
        <taxon>Eukaryota</taxon>
        <taxon>Fungi</taxon>
        <taxon>Dikarya</taxon>
        <taxon>Ascomycota</taxon>
        <taxon>Pezizomycotina</taxon>
        <taxon>Dothideomycetes</taxon>
        <taxon>Pleosporomycetidae</taxon>
        <taxon>Pleosporales</taxon>
        <taxon>Massarineae</taxon>
        <taxon>Didymosphaeriaceae</taxon>
        <taxon>Paraphaeosphaeria</taxon>
    </lineage>
</organism>
<dbReference type="Proteomes" id="UP000077069">
    <property type="component" value="Unassembled WGS sequence"/>
</dbReference>
<dbReference type="GeneID" id="28762310"/>
<dbReference type="EMBL" id="KV441554">
    <property type="protein sequence ID" value="OAG03720.1"/>
    <property type="molecule type" value="Genomic_DNA"/>
</dbReference>
<protein>
    <recommendedName>
        <fullName evidence="3">SigF-like NTF2-like domain-containing protein</fullName>
    </recommendedName>
</protein>
<dbReference type="InParanoid" id="A0A177CAH4"/>